<dbReference type="InterPro" id="IPR001917">
    <property type="entry name" value="Aminotrans_II_pyridoxalP_BS"/>
</dbReference>
<keyword evidence="7" id="KW-0746">Sphingolipid metabolism</keyword>
<dbReference type="PANTHER" id="PTHR13693">
    <property type="entry name" value="CLASS II AMINOTRANSFERASE/8-AMINO-7-OXONONANOATE SYNTHASE"/>
    <property type="match status" value="1"/>
</dbReference>
<comment type="caution">
    <text evidence="14">The sequence shown here is derived from an EMBL/GenBank/DDBJ whole genome shotgun (WGS) entry which is preliminary data.</text>
</comment>
<dbReference type="GO" id="GO:0016020">
    <property type="term" value="C:membrane"/>
    <property type="evidence" value="ECO:0007669"/>
    <property type="project" value="GOC"/>
</dbReference>
<reference evidence="14" key="1">
    <citation type="journal article" date="2019" name="Nat. Med.">
        <title>A library of human gut bacterial isolates paired with longitudinal multiomics data enables mechanistic microbiome research.</title>
        <authorList>
            <person name="Poyet M."/>
            <person name="Groussin M."/>
            <person name="Gibbons S.M."/>
            <person name="Avila-Pacheco J."/>
            <person name="Jiang X."/>
            <person name="Kearney S.M."/>
            <person name="Perrotta A.R."/>
            <person name="Berdy B."/>
            <person name="Zhao S."/>
            <person name="Lieberman T.D."/>
            <person name="Swanson P.K."/>
            <person name="Smith M."/>
            <person name="Roesemann S."/>
            <person name="Alexander J.E."/>
            <person name="Rich S.A."/>
            <person name="Livny J."/>
            <person name="Vlamakis H."/>
            <person name="Clish C."/>
            <person name="Bullock K."/>
            <person name="Deik A."/>
            <person name="Scott J."/>
            <person name="Pierce K.A."/>
            <person name="Xavier R.J."/>
            <person name="Alm E.J."/>
        </authorList>
    </citation>
    <scope>NUCLEOTIDE SEQUENCE</scope>
    <source>
        <strain evidence="14">BIOML-A147</strain>
    </source>
</reference>
<evidence type="ECO:0000256" key="12">
    <source>
        <dbReference type="RuleBase" id="RU003693"/>
    </source>
</evidence>
<dbReference type="AlphaFoldDB" id="A0A641RQN0"/>
<evidence type="ECO:0000256" key="5">
    <source>
        <dbReference type="ARBA" id="ARBA00022679"/>
    </source>
</evidence>
<dbReference type="InterPro" id="IPR050087">
    <property type="entry name" value="AON_synthase_class-II"/>
</dbReference>
<comment type="pathway">
    <text evidence="3">Sphingolipid metabolism.</text>
</comment>
<proteinExistence type="inferred from homology"/>
<dbReference type="GO" id="GO:0030170">
    <property type="term" value="F:pyridoxal phosphate binding"/>
    <property type="evidence" value="ECO:0007669"/>
    <property type="project" value="InterPro"/>
</dbReference>
<feature type="domain" description="Aminotransferase class I/classII large" evidence="13">
    <location>
        <begin position="43"/>
        <end position="327"/>
    </location>
</feature>
<dbReference type="FunFam" id="3.40.640.10:FF:000006">
    <property type="entry name" value="5-aminolevulinate synthase, mitochondrial"/>
    <property type="match status" value="1"/>
</dbReference>
<keyword evidence="6 12" id="KW-0663">Pyridoxal phosphate</keyword>
<dbReference type="GO" id="GO:0004758">
    <property type="term" value="F:serine C-palmitoyltransferase activity"/>
    <property type="evidence" value="ECO:0007669"/>
    <property type="project" value="UniProtKB-EC"/>
</dbReference>
<dbReference type="Gene3D" id="3.40.640.10">
    <property type="entry name" value="Type I PLP-dependent aspartate aminotransferase-like (Major domain)"/>
    <property type="match status" value="1"/>
</dbReference>
<dbReference type="InterPro" id="IPR015422">
    <property type="entry name" value="PyrdxlP-dep_Trfase_small"/>
</dbReference>
<dbReference type="Pfam" id="PF00155">
    <property type="entry name" value="Aminotran_1_2"/>
    <property type="match status" value="1"/>
</dbReference>
<evidence type="ECO:0000256" key="7">
    <source>
        <dbReference type="ARBA" id="ARBA00022919"/>
    </source>
</evidence>
<feature type="non-terminal residue" evidence="14">
    <location>
        <position position="328"/>
    </location>
</feature>
<dbReference type="Gene3D" id="3.90.1150.10">
    <property type="entry name" value="Aspartate Aminotransferase, domain 1"/>
    <property type="match status" value="1"/>
</dbReference>
<evidence type="ECO:0000256" key="11">
    <source>
        <dbReference type="ARBA" id="ARBA00071273"/>
    </source>
</evidence>
<dbReference type="SUPFAM" id="SSF53383">
    <property type="entry name" value="PLP-dependent transferases"/>
    <property type="match status" value="1"/>
</dbReference>
<name>A0A641RQN0_BACOV</name>
<protein>
    <recommendedName>
        <fullName evidence="11">Serine palmitoyltransferase</fullName>
        <ecNumber evidence="4">2.3.1.50</ecNumber>
    </recommendedName>
</protein>
<dbReference type="EMBL" id="VWKO01000469">
    <property type="protein sequence ID" value="KAA4018817.1"/>
    <property type="molecule type" value="Genomic_DNA"/>
</dbReference>
<dbReference type="PROSITE" id="PS00599">
    <property type="entry name" value="AA_TRANSFER_CLASS_2"/>
    <property type="match status" value="1"/>
</dbReference>
<dbReference type="InterPro" id="IPR015421">
    <property type="entry name" value="PyrdxlP-dep_Trfase_major"/>
</dbReference>
<dbReference type="EC" id="2.3.1.50" evidence="4"/>
<comment type="similarity">
    <text evidence="12">Belongs to the class-II pyridoxal-phosphate-dependent aminotransferase family.</text>
</comment>
<dbReference type="GO" id="GO:0030148">
    <property type="term" value="P:sphingolipid biosynthetic process"/>
    <property type="evidence" value="ECO:0007669"/>
    <property type="project" value="UniProtKB-ARBA"/>
</dbReference>
<dbReference type="InterPro" id="IPR004839">
    <property type="entry name" value="Aminotransferase_I/II_large"/>
</dbReference>
<evidence type="ECO:0000256" key="1">
    <source>
        <dbReference type="ARBA" id="ARBA00001933"/>
    </source>
</evidence>
<sequence>MGLLQEKLAKYDLPQKFMAQGVYPYFREIEGKQGTEVEMGGHEVLMFGSNAYTGLTGDERVIEAGIKAMHKYGSGCAGSRFLNGTLDLHVQLEKELAAFVGKDEALCFSTGFTVNSGVIPALTDRNDYIICDDRDHASIVDGRRLSFSQQLKYKHNDMADLEKQLQKCNPDSVKLIIVDGVFSMEGDLANLPEIVRLKHKYNATIMVDEAHGLGVFGKQGRGVCDHFGLTHEVDLIMGTFSKSLASIGGFIAADSSIINWLRHNARTYIFSASNTPAATASALEALHIIQDEPERLKALWEATNYALKRFREAGFEIGATESPIIPLY</sequence>
<evidence type="ECO:0000256" key="8">
    <source>
        <dbReference type="ARBA" id="ARBA00023098"/>
    </source>
</evidence>
<dbReference type="GO" id="GO:0008483">
    <property type="term" value="F:transaminase activity"/>
    <property type="evidence" value="ECO:0007669"/>
    <property type="project" value="UniProtKB-KW"/>
</dbReference>
<gene>
    <name evidence="14" type="ORF">F3D60_30325</name>
</gene>
<organism evidence="14">
    <name type="scientific">Bacteroides ovatus</name>
    <dbReference type="NCBI Taxonomy" id="28116"/>
    <lineage>
        <taxon>Bacteria</taxon>
        <taxon>Pseudomonadati</taxon>
        <taxon>Bacteroidota</taxon>
        <taxon>Bacteroidia</taxon>
        <taxon>Bacteroidales</taxon>
        <taxon>Bacteroidaceae</taxon>
        <taxon>Bacteroides</taxon>
    </lineage>
</organism>
<accession>A0A641RQN0</accession>
<evidence type="ECO:0000256" key="10">
    <source>
        <dbReference type="ARBA" id="ARBA00055827"/>
    </source>
</evidence>
<evidence type="ECO:0000256" key="6">
    <source>
        <dbReference type="ARBA" id="ARBA00022898"/>
    </source>
</evidence>
<keyword evidence="5 14" id="KW-0808">Transferase</keyword>
<evidence type="ECO:0000256" key="9">
    <source>
        <dbReference type="ARBA" id="ARBA00047854"/>
    </source>
</evidence>
<dbReference type="InterPro" id="IPR015424">
    <property type="entry name" value="PyrdxlP-dep_Trfase"/>
</dbReference>
<evidence type="ECO:0000256" key="4">
    <source>
        <dbReference type="ARBA" id="ARBA00013220"/>
    </source>
</evidence>
<comment type="pathway">
    <text evidence="2">Lipid metabolism; sphingolipid metabolism.</text>
</comment>
<keyword evidence="14" id="KW-0032">Aminotransferase</keyword>
<comment type="function">
    <text evidence="10">Involved in de novo bacterial ceramide synthesis. Catalyzes the condensation of L-serine with palmitoyl-CoA (hexadecanoyl-CoA) to produce 3-oxosphinganine. Also capable of using alanine as substrate leading to the formation of 1-deoxysphinganine (1-deoxySa). Contributes to the levels of endogenous sphingolipids in its host.</text>
</comment>
<comment type="catalytic activity">
    <reaction evidence="9">
        <text>L-serine + hexadecanoyl-CoA + H(+) = 3-oxosphinganine + CO2 + CoA</text>
        <dbReference type="Rhea" id="RHEA:14761"/>
        <dbReference type="ChEBI" id="CHEBI:15378"/>
        <dbReference type="ChEBI" id="CHEBI:16526"/>
        <dbReference type="ChEBI" id="CHEBI:33384"/>
        <dbReference type="ChEBI" id="CHEBI:57287"/>
        <dbReference type="ChEBI" id="CHEBI:57379"/>
        <dbReference type="ChEBI" id="CHEBI:58299"/>
        <dbReference type="EC" id="2.3.1.50"/>
    </reaction>
    <physiologicalReaction direction="left-to-right" evidence="9">
        <dbReference type="Rhea" id="RHEA:14762"/>
    </physiologicalReaction>
</comment>
<keyword evidence="8" id="KW-0443">Lipid metabolism</keyword>
<dbReference type="PANTHER" id="PTHR13693:SF3">
    <property type="entry name" value="LD36009P"/>
    <property type="match status" value="1"/>
</dbReference>
<evidence type="ECO:0000256" key="3">
    <source>
        <dbReference type="ARBA" id="ARBA00004991"/>
    </source>
</evidence>
<evidence type="ECO:0000259" key="13">
    <source>
        <dbReference type="Pfam" id="PF00155"/>
    </source>
</evidence>
<evidence type="ECO:0000256" key="2">
    <source>
        <dbReference type="ARBA" id="ARBA00004760"/>
    </source>
</evidence>
<evidence type="ECO:0000313" key="14">
    <source>
        <dbReference type="EMBL" id="KAA4018817.1"/>
    </source>
</evidence>
<comment type="cofactor">
    <cofactor evidence="1 12">
        <name>pyridoxal 5'-phosphate</name>
        <dbReference type="ChEBI" id="CHEBI:597326"/>
    </cofactor>
</comment>